<evidence type="ECO:0000256" key="4">
    <source>
        <dbReference type="RuleBase" id="RU003719"/>
    </source>
</evidence>
<evidence type="ECO:0000313" key="7">
    <source>
        <dbReference type="EMBL" id="ODR92827.1"/>
    </source>
</evidence>
<comment type="caution">
    <text evidence="7">The sequence shown here is derived from an EMBL/GenBank/DDBJ whole genome shotgun (WGS) entry which is preliminary data.</text>
</comment>
<evidence type="ECO:0000259" key="6">
    <source>
        <dbReference type="Pfam" id="PF02826"/>
    </source>
</evidence>
<evidence type="ECO:0000256" key="3">
    <source>
        <dbReference type="ARBA" id="ARBA00023027"/>
    </source>
</evidence>
<dbReference type="Gene3D" id="3.40.50.720">
    <property type="entry name" value="NAD(P)-binding Rossmann-like Domain"/>
    <property type="match status" value="2"/>
</dbReference>
<dbReference type="SUPFAM" id="SSF52283">
    <property type="entry name" value="Formate/glycerate dehydrogenase catalytic domain-like"/>
    <property type="match status" value="1"/>
</dbReference>
<dbReference type="PROSITE" id="PS00671">
    <property type="entry name" value="D_2_HYDROXYACID_DH_3"/>
    <property type="match status" value="1"/>
</dbReference>
<dbReference type="InterPro" id="IPR006139">
    <property type="entry name" value="D-isomer_2_OHA_DH_cat_dom"/>
</dbReference>
<dbReference type="OrthoDB" id="9793626at2"/>
<dbReference type="EMBL" id="LYBW01000039">
    <property type="protein sequence ID" value="ODR92827.1"/>
    <property type="molecule type" value="Genomic_DNA"/>
</dbReference>
<feature type="domain" description="D-isomer specific 2-hydroxyacid dehydrogenase NAD-binding" evidence="6">
    <location>
        <begin position="111"/>
        <end position="297"/>
    </location>
</feature>
<reference evidence="8" key="1">
    <citation type="submission" date="2016-05" db="EMBL/GenBank/DDBJ databases">
        <authorList>
            <person name="Li Y."/>
        </authorList>
    </citation>
    <scope>NUCLEOTIDE SEQUENCE [LARGE SCALE GENOMIC DNA]</scope>
    <source>
        <strain evidence="8">YIC4027</strain>
    </source>
</reference>
<evidence type="ECO:0000313" key="8">
    <source>
        <dbReference type="Proteomes" id="UP000094342"/>
    </source>
</evidence>
<dbReference type="Pfam" id="PF02826">
    <property type="entry name" value="2-Hacid_dh_C"/>
    <property type="match status" value="1"/>
</dbReference>
<sequence length="338" mass="36677">MKVAVYSSKSYDREFLCAANSSAAHELRFLDVRLSPETATLATGAEAVCAFVNDDLGEPVLQELAKRGVKLVALRCAGFNNVDLEAACNLGIRVARVPAYSPYAVAEHTATLILALNRKIHRAYNRVREGNFALDGLLGFDLQGKTVGIVGTGKIGQAFTRIMAGFGCSLLANDLRPDPACEALGATYVSREELFRRSDIVSLHCPLTPETHYMIRSETLPCLKRGVMLINTSRGAVVETRAVIRGLKDGTIGSLGLDVYEEEGDLFYENLSDRFIPDDIFARLLTFPNVLVTGHQAFFTREALTNIAETTIANISAFVACGCANHEVSIEKIAGQGR</sequence>
<dbReference type="Pfam" id="PF00389">
    <property type="entry name" value="2-Hacid_dh"/>
    <property type="match status" value="1"/>
</dbReference>
<evidence type="ECO:0000256" key="2">
    <source>
        <dbReference type="ARBA" id="ARBA00023002"/>
    </source>
</evidence>
<keyword evidence="2 4" id="KW-0560">Oxidoreductase</keyword>
<protein>
    <submittedName>
        <fullName evidence="7">Hydroxyacid dehydrogenase</fullName>
    </submittedName>
</protein>
<dbReference type="InterPro" id="IPR006140">
    <property type="entry name" value="D-isomer_DH_NAD-bd"/>
</dbReference>
<accession>A0A1E3VHA8</accession>
<dbReference type="CDD" id="cd12183">
    <property type="entry name" value="LDH_like_2"/>
    <property type="match status" value="1"/>
</dbReference>
<keyword evidence="3" id="KW-0520">NAD</keyword>
<dbReference type="PANTHER" id="PTHR43026">
    <property type="entry name" value="2-HYDROXYACID DEHYDROGENASE HOMOLOG 1-RELATED"/>
    <property type="match status" value="1"/>
</dbReference>
<name>A0A1E3VHA8_9HYPH</name>
<dbReference type="SUPFAM" id="SSF51735">
    <property type="entry name" value="NAD(P)-binding Rossmann-fold domains"/>
    <property type="match status" value="1"/>
</dbReference>
<gene>
    <name evidence="7" type="ORF">A8M32_03230</name>
</gene>
<dbReference type="GO" id="GO:0008720">
    <property type="term" value="F:D-lactate dehydrogenase (NAD+) activity"/>
    <property type="evidence" value="ECO:0007669"/>
    <property type="project" value="TreeGrafter"/>
</dbReference>
<dbReference type="InterPro" id="IPR029753">
    <property type="entry name" value="D-isomer_DH_CS"/>
</dbReference>
<evidence type="ECO:0000259" key="5">
    <source>
        <dbReference type="Pfam" id="PF00389"/>
    </source>
</evidence>
<dbReference type="GO" id="GO:0051287">
    <property type="term" value="F:NAD binding"/>
    <property type="evidence" value="ECO:0007669"/>
    <property type="project" value="InterPro"/>
</dbReference>
<organism evidence="7 8">
    <name type="scientific">Sinorhizobium alkalisoli</name>
    <dbReference type="NCBI Taxonomy" id="1752398"/>
    <lineage>
        <taxon>Bacteria</taxon>
        <taxon>Pseudomonadati</taxon>
        <taxon>Pseudomonadota</taxon>
        <taxon>Alphaproteobacteria</taxon>
        <taxon>Hyphomicrobiales</taxon>
        <taxon>Rhizobiaceae</taxon>
        <taxon>Sinorhizobium/Ensifer group</taxon>
        <taxon>Sinorhizobium</taxon>
    </lineage>
</organism>
<dbReference type="RefSeq" id="WP_069456992.1">
    <property type="nucleotide sequence ID" value="NZ_LYBW01000039.1"/>
</dbReference>
<proteinExistence type="inferred from homology"/>
<evidence type="ECO:0000256" key="1">
    <source>
        <dbReference type="ARBA" id="ARBA00005854"/>
    </source>
</evidence>
<dbReference type="FunFam" id="3.40.50.720:FF:000052">
    <property type="entry name" value="D-lactate dehydrogenase"/>
    <property type="match status" value="1"/>
</dbReference>
<dbReference type="AlphaFoldDB" id="A0A1E3VHA8"/>
<dbReference type="PANTHER" id="PTHR43026:SF1">
    <property type="entry name" value="2-HYDROXYACID DEHYDROGENASE HOMOLOG 1-RELATED"/>
    <property type="match status" value="1"/>
</dbReference>
<dbReference type="STRING" id="1752398.A8M32_03230"/>
<dbReference type="InterPro" id="IPR058205">
    <property type="entry name" value="D-LDH-like"/>
</dbReference>
<keyword evidence="8" id="KW-1185">Reference proteome</keyword>
<comment type="similarity">
    <text evidence="1 4">Belongs to the D-isomer specific 2-hydroxyacid dehydrogenase family.</text>
</comment>
<dbReference type="Proteomes" id="UP000094342">
    <property type="component" value="Unassembled WGS sequence"/>
</dbReference>
<feature type="domain" description="D-isomer specific 2-hydroxyacid dehydrogenase catalytic" evidence="5">
    <location>
        <begin position="3"/>
        <end position="328"/>
    </location>
</feature>
<dbReference type="InterPro" id="IPR036291">
    <property type="entry name" value="NAD(P)-bd_dom_sf"/>
</dbReference>